<reference evidence="5" key="1">
    <citation type="journal article" date="2014" name="Int. J. Syst. Evol. Microbiol.">
        <title>Complete genome sequence of Corynebacterium casei LMG S-19264T (=DSM 44701T), isolated from a smear-ripened cheese.</title>
        <authorList>
            <consortium name="US DOE Joint Genome Institute (JGI-PGF)"/>
            <person name="Walter F."/>
            <person name="Albersmeier A."/>
            <person name="Kalinowski J."/>
            <person name="Ruckert C."/>
        </authorList>
    </citation>
    <scope>NUCLEOTIDE SEQUENCE</scope>
    <source>
        <strain evidence="5">CGMCC 1.15958</strain>
    </source>
</reference>
<dbReference type="Pfam" id="PF13688">
    <property type="entry name" value="Reprolysin_5"/>
    <property type="match status" value="1"/>
</dbReference>
<dbReference type="InterPro" id="IPR026444">
    <property type="entry name" value="Secre_tail"/>
</dbReference>
<evidence type="ECO:0000259" key="3">
    <source>
        <dbReference type="PROSITE" id="PS50215"/>
    </source>
</evidence>
<dbReference type="Gene3D" id="2.60.40.10">
    <property type="entry name" value="Immunoglobulins"/>
    <property type="match status" value="9"/>
</dbReference>
<dbReference type="PANTHER" id="PTHR46708">
    <property type="entry name" value="TENASCIN"/>
    <property type="match status" value="1"/>
</dbReference>
<feature type="domain" description="Fibronectin type-III" evidence="4">
    <location>
        <begin position="970"/>
        <end position="1053"/>
    </location>
</feature>
<dbReference type="PANTHER" id="PTHR46708:SF2">
    <property type="entry name" value="FIBRONECTIN TYPE-III DOMAIN-CONTAINING PROTEIN"/>
    <property type="match status" value="1"/>
</dbReference>
<dbReference type="InterPro" id="IPR036116">
    <property type="entry name" value="FN3_sf"/>
</dbReference>
<evidence type="ECO:0000259" key="4">
    <source>
        <dbReference type="PROSITE" id="PS50853"/>
    </source>
</evidence>
<feature type="domain" description="Fibronectin type-III" evidence="4">
    <location>
        <begin position="1057"/>
        <end position="1144"/>
    </location>
</feature>
<feature type="domain" description="Fibronectin type-III" evidence="4">
    <location>
        <begin position="622"/>
        <end position="709"/>
    </location>
</feature>
<keyword evidence="1" id="KW-0677">Repeat</keyword>
<dbReference type="SUPFAM" id="SSF55486">
    <property type="entry name" value="Metalloproteases ('zincins'), catalytic domain"/>
    <property type="match status" value="1"/>
</dbReference>
<dbReference type="SMART" id="SM00060">
    <property type="entry name" value="FN3"/>
    <property type="match status" value="9"/>
</dbReference>
<dbReference type="Pfam" id="PF00041">
    <property type="entry name" value="fn3"/>
    <property type="match status" value="9"/>
</dbReference>
<dbReference type="RefSeq" id="WP_188763682.1">
    <property type="nucleotide sequence ID" value="NZ_BMKK01000001.1"/>
</dbReference>
<dbReference type="InterPro" id="IPR001590">
    <property type="entry name" value="Peptidase_M12B"/>
</dbReference>
<dbReference type="Pfam" id="PF18962">
    <property type="entry name" value="Por_Secre_tail"/>
    <property type="match status" value="1"/>
</dbReference>
<feature type="signal peptide" evidence="2">
    <location>
        <begin position="1"/>
        <end position="25"/>
    </location>
</feature>
<organism evidence="5 6">
    <name type="scientific">Emticicia aquatilis</name>
    <dbReference type="NCBI Taxonomy" id="1537369"/>
    <lineage>
        <taxon>Bacteria</taxon>
        <taxon>Pseudomonadati</taxon>
        <taxon>Bacteroidota</taxon>
        <taxon>Cytophagia</taxon>
        <taxon>Cytophagales</taxon>
        <taxon>Leadbetterellaceae</taxon>
        <taxon>Emticicia</taxon>
    </lineage>
</organism>
<dbReference type="NCBIfam" id="TIGR04183">
    <property type="entry name" value="Por_Secre_tail"/>
    <property type="match status" value="1"/>
</dbReference>
<dbReference type="InterPro" id="IPR024079">
    <property type="entry name" value="MetalloPept_cat_dom_sf"/>
</dbReference>
<dbReference type="GO" id="GO:0006508">
    <property type="term" value="P:proteolysis"/>
    <property type="evidence" value="ECO:0007669"/>
    <property type="project" value="InterPro"/>
</dbReference>
<dbReference type="InterPro" id="IPR013783">
    <property type="entry name" value="Ig-like_fold"/>
</dbReference>
<dbReference type="GO" id="GO:0004222">
    <property type="term" value="F:metalloendopeptidase activity"/>
    <property type="evidence" value="ECO:0007669"/>
    <property type="project" value="InterPro"/>
</dbReference>
<feature type="domain" description="Fibronectin type-III" evidence="4">
    <location>
        <begin position="535"/>
        <end position="618"/>
    </location>
</feature>
<dbReference type="Proteomes" id="UP000609064">
    <property type="component" value="Unassembled WGS sequence"/>
</dbReference>
<gene>
    <name evidence="5" type="ORF">GCM10011514_01680</name>
</gene>
<keyword evidence="2" id="KW-0732">Signal</keyword>
<feature type="domain" description="Peptidase M12B" evidence="3">
    <location>
        <begin position="220"/>
        <end position="407"/>
    </location>
</feature>
<evidence type="ECO:0000256" key="2">
    <source>
        <dbReference type="SAM" id="SignalP"/>
    </source>
</evidence>
<dbReference type="PROSITE" id="PS50853">
    <property type="entry name" value="FN3"/>
    <property type="match status" value="8"/>
</dbReference>
<proteinExistence type="predicted"/>
<feature type="domain" description="Fibronectin type-III" evidence="4">
    <location>
        <begin position="884"/>
        <end position="966"/>
    </location>
</feature>
<dbReference type="Gene3D" id="3.40.390.10">
    <property type="entry name" value="Collagenase (Catalytic Domain)"/>
    <property type="match status" value="1"/>
</dbReference>
<feature type="domain" description="Fibronectin type-III" evidence="4">
    <location>
        <begin position="796"/>
        <end position="883"/>
    </location>
</feature>
<comment type="caution">
    <text evidence="5">The sequence shown here is derived from an EMBL/GenBank/DDBJ whole genome shotgun (WGS) entry which is preliminary data.</text>
</comment>
<evidence type="ECO:0000313" key="5">
    <source>
        <dbReference type="EMBL" id="GGD41294.1"/>
    </source>
</evidence>
<dbReference type="InterPro" id="IPR003961">
    <property type="entry name" value="FN3_dom"/>
</dbReference>
<feature type="domain" description="Fibronectin type-III" evidence="4">
    <location>
        <begin position="447"/>
        <end position="530"/>
    </location>
</feature>
<dbReference type="SUPFAM" id="SSF49265">
    <property type="entry name" value="Fibronectin type III"/>
    <property type="match status" value="5"/>
</dbReference>
<feature type="chain" id="PRO_5036928147" description="T9SS C-terminal target domain-containing protein" evidence="2">
    <location>
        <begin position="26"/>
        <end position="1338"/>
    </location>
</feature>
<name>A0A916YDV6_9BACT</name>
<accession>A0A916YDV6</accession>
<feature type="domain" description="Fibronectin type-III" evidence="4">
    <location>
        <begin position="710"/>
        <end position="792"/>
    </location>
</feature>
<keyword evidence="6" id="KW-1185">Reference proteome</keyword>
<dbReference type="InterPro" id="IPR050991">
    <property type="entry name" value="ECM_Regulatory_Proteins"/>
</dbReference>
<evidence type="ECO:0000313" key="6">
    <source>
        <dbReference type="Proteomes" id="UP000609064"/>
    </source>
</evidence>
<reference evidence="5" key="2">
    <citation type="submission" date="2020-09" db="EMBL/GenBank/DDBJ databases">
        <authorList>
            <person name="Sun Q."/>
            <person name="Zhou Y."/>
        </authorList>
    </citation>
    <scope>NUCLEOTIDE SEQUENCE</scope>
    <source>
        <strain evidence="5">CGMCC 1.15958</strain>
    </source>
</reference>
<sequence length="1338" mass="140712">MKNFYFSRAFALFAFTLIINFPLFAQKEVAKWVEEVRKNNNKFSEENFIQSSNNNVNQSELKKGTTVSIDVSKLTDLWQRPRPTLVLSLPIAGRSTPITVELARIQVTTTNFKVSSSSTLNQNPKTDEGVHYRGIVKGDTESVAAISIYKNEVRGFIADKTGKYEIGKLKDKSSDHIIYNERDLTSTQPFACGTNPVTPKKTIRTSNLKESASITGIGCKTVTVYFECDYQMYLDNGSNVTNVTNYVTSFFNQVATLYQNENIDIQISEIYVWTTPDPYRTLTTTSSVLQSFNTNRGANFNGNLAHFLTTRNLGGGIAYLSTLCSKSYAHGVSMVQNTFATYPTFSWTVECVTHELGHNLGSNHTQWCGWVKPDGTTGPIDNCAAPEGGCTTVGPAPTNGGTIMSYCHLTTTGINFANGFGTLPGNAIRAGVTNATCLATSASTTSAPTGQQTTNITNNTATLSWNAVPNGLAYSVDYKPTSSATWTTLGSFTTTAANLSGLLAGTSYDWRVKCDCSGYSTTSTFVTTGTASCAAPISLTSSSISSTTANLSWGAVSGATNYTVQYKTSSATTWTVAGTVSTTTYTLSGLVASTAYNWQVKANCSAYSATANFSTLAATCAAPVSLASSSIASTTASVSWGTVSGATSYTVQYKTSSATTWITAGTVSTTTYALSGLVANTSYNWQVKANCSAYSATASFTTLASTCAAPVSLASSSIASTTASVSWGAVSGATSYTVQYKTSSATTWTTAGTVSTTTYALSGLVASTAYNWQVKANCSAYSVTASFTTLASTCAAPVSLSSSAIASTTASVSWGAVSGATSYTIQYKTSSATTWTTAGTVSTTTYALSGLVASTAYNWQVKANCSSYSATASFSTLASTCAAPVSLSSSAIASTTASVSWGAVSGATSYTIQYKTSSATTWITAGTVSTTTYALSGLVASTAYNWQVKANCSAYSATASFTTLAASCTAPFGLSSTNIASTSVTLVWNSVSGATSYTIQYKTSSATTWSTAATVSTTNYNLTALIAGTTYNWQVKANCSAYSTTASFATPTASCTAPSGLSTTNITSSSATLVWNSVSGATSYTVQYKTSSATTWSTAATVSTTNYNLTALIAGTTYNWQVKANCSAYSAAVSFTTTTCTAPTGLTSSNVAGTSATIAWNLVSGAASYTIQYKKSTTSTWTTVATVSANAYSLTGLTKNTTYNWQIKANCSVYSSTATFTTLSTAALKNAIVATSNDYEIKEEKIQYLPNFPIEPRTKFSIFPNPAQNNISLIISNEEKIEGGVFYQIVDFRGKVRKSQKITTDNIDLQISDLESGMYIIQMVSKLGVIESKTLIKE</sequence>
<dbReference type="EMBL" id="BMKK01000001">
    <property type="protein sequence ID" value="GGD41294.1"/>
    <property type="molecule type" value="Genomic_DNA"/>
</dbReference>
<evidence type="ECO:0008006" key="7">
    <source>
        <dbReference type="Google" id="ProtNLM"/>
    </source>
</evidence>
<dbReference type="CDD" id="cd00063">
    <property type="entry name" value="FN3"/>
    <property type="match status" value="6"/>
</dbReference>
<evidence type="ECO:0000256" key="1">
    <source>
        <dbReference type="ARBA" id="ARBA00022737"/>
    </source>
</evidence>
<protein>
    <recommendedName>
        <fullName evidence="7">T9SS C-terminal target domain-containing protein</fullName>
    </recommendedName>
</protein>
<dbReference type="PROSITE" id="PS50215">
    <property type="entry name" value="ADAM_MEPRO"/>
    <property type="match status" value="1"/>
</dbReference>